<gene>
    <name evidence="1" type="ORF">J2Z70_006610</name>
</gene>
<name>A0ABS4P3T4_9BACL</name>
<comment type="caution">
    <text evidence="1">The sequence shown here is derived from an EMBL/GenBank/DDBJ whole genome shotgun (WGS) entry which is preliminary data.</text>
</comment>
<proteinExistence type="predicted"/>
<dbReference type="RefSeq" id="WP_281068293.1">
    <property type="nucleotide sequence ID" value="NZ_JAGGLV010000044.1"/>
</dbReference>
<keyword evidence="2" id="KW-1185">Reference proteome</keyword>
<evidence type="ECO:0000313" key="1">
    <source>
        <dbReference type="EMBL" id="MBP2116380.1"/>
    </source>
</evidence>
<evidence type="ECO:0000313" key="2">
    <source>
        <dbReference type="Proteomes" id="UP000773462"/>
    </source>
</evidence>
<dbReference type="EMBL" id="JAGGLV010000044">
    <property type="protein sequence ID" value="MBP2116380.1"/>
    <property type="molecule type" value="Genomic_DNA"/>
</dbReference>
<protein>
    <submittedName>
        <fullName evidence="1">Uncharacterized protein</fullName>
    </submittedName>
</protein>
<accession>A0ABS4P3T4</accession>
<reference evidence="1 2" key="1">
    <citation type="submission" date="2021-03" db="EMBL/GenBank/DDBJ databases">
        <title>Genomic Encyclopedia of Type Strains, Phase IV (KMG-IV): sequencing the most valuable type-strain genomes for metagenomic binning, comparative biology and taxonomic classification.</title>
        <authorList>
            <person name="Goeker M."/>
        </authorList>
    </citation>
    <scope>NUCLEOTIDE SEQUENCE [LARGE SCALE GENOMIC DNA]</scope>
    <source>
        <strain evidence="1 2">DSM 101953</strain>
    </source>
</reference>
<organism evidence="1 2">
    <name type="scientific">Paenibacillus silagei</name>
    <dbReference type="NCBI Taxonomy" id="1670801"/>
    <lineage>
        <taxon>Bacteria</taxon>
        <taxon>Bacillati</taxon>
        <taxon>Bacillota</taxon>
        <taxon>Bacilli</taxon>
        <taxon>Bacillales</taxon>
        <taxon>Paenibacillaceae</taxon>
        <taxon>Paenibacillus</taxon>
    </lineage>
</organism>
<dbReference type="Proteomes" id="UP000773462">
    <property type="component" value="Unassembled WGS sequence"/>
</dbReference>
<sequence length="44" mass="4920">MKSLTKNKDLWTNLSAKDLEEITVPMACCQKASIQINNPTKKAI</sequence>